<evidence type="ECO:0000256" key="1">
    <source>
        <dbReference type="SAM" id="Phobius"/>
    </source>
</evidence>
<dbReference type="Proteomes" id="UP000013006">
    <property type="component" value="Chromosome"/>
</dbReference>
<protein>
    <submittedName>
        <fullName evidence="2">Uncharacterized protein</fullName>
    </submittedName>
</protein>
<accession>M9U5M2</accession>
<keyword evidence="1" id="KW-0812">Transmembrane</keyword>
<reference evidence="2 3" key="1">
    <citation type="journal article" date="2013" name="Open Biol.">
        <title>Genomics and genetics of Sulfolobus islandicus LAL14/1, a model hyperthermophilic archaeon.</title>
        <authorList>
            <person name="Jaubert C."/>
            <person name="Danioux C."/>
            <person name="Oberto J."/>
            <person name="Cortez D."/>
            <person name="Bize A."/>
            <person name="Krupovic M."/>
            <person name="She Q."/>
            <person name="Forterre P."/>
            <person name="Prangishvili D."/>
            <person name="Sezonov G."/>
        </authorList>
    </citation>
    <scope>NUCLEOTIDE SEQUENCE [LARGE SCALE GENOMIC DNA]</scope>
    <source>
        <strain evidence="2">LAL14/1</strain>
    </source>
</reference>
<evidence type="ECO:0000313" key="2">
    <source>
        <dbReference type="EMBL" id="AGJ62309.1"/>
    </source>
</evidence>
<evidence type="ECO:0000313" key="3">
    <source>
        <dbReference type="Proteomes" id="UP000013006"/>
    </source>
</evidence>
<proteinExistence type="predicted"/>
<dbReference type="EMBL" id="CP003928">
    <property type="protein sequence ID" value="AGJ62309.1"/>
    <property type="molecule type" value="Genomic_DNA"/>
</dbReference>
<organism>
    <name type="scientific">Saccharolobus islandicus LAL14/1</name>
    <dbReference type="NCBI Taxonomy" id="1241935"/>
    <lineage>
        <taxon>Archaea</taxon>
        <taxon>Thermoproteota</taxon>
        <taxon>Thermoprotei</taxon>
        <taxon>Sulfolobales</taxon>
        <taxon>Sulfolobaceae</taxon>
        <taxon>Saccharolobus</taxon>
    </lineage>
</organism>
<dbReference type="KEGG" id="sic:SiL_0855"/>
<dbReference type="AlphaFoldDB" id="M9U5M2"/>
<feature type="transmembrane region" description="Helical" evidence="1">
    <location>
        <begin position="46"/>
        <end position="64"/>
    </location>
</feature>
<name>M9U5M2_SACIS</name>
<keyword evidence="1" id="KW-1133">Transmembrane helix</keyword>
<sequence length="72" mass="8631">MFLSIVLLVDFLMQIACKEDPDRLYFSDNIDDIIKFYYCFNDTSDLIKWSIVFFIIAATDFYFLSIQNIEKH</sequence>
<keyword evidence="1" id="KW-0472">Membrane</keyword>
<gene>
    <name evidence="2" type="ORF">SiL_0855</name>
</gene>
<dbReference type="HOGENOM" id="CLU_2713028_0_0_2"/>